<dbReference type="PROSITE" id="PS00060">
    <property type="entry name" value="ADH_IRON_2"/>
    <property type="match status" value="1"/>
</dbReference>
<dbReference type="PATRIC" id="fig|525903.6.peg.1280"/>
<evidence type="ECO:0000256" key="2">
    <source>
        <dbReference type="ARBA" id="ARBA00023002"/>
    </source>
</evidence>
<evidence type="ECO:0000256" key="3">
    <source>
        <dbReference type="ARBA" id="ARBA00023027"/>
    </source>
</evidence>
<dbReference type="PANTHER" id="PTHR11496">
    <property type="entry name" value="ALCOHOL DEHYDROGENASE"/>
    <property type="match status" value="1"/>
</dbReference>
<keyword evidence="3" id="KW-0520">NAD</keyword>
<organism evidence="6 7">
    <name type="scientific">Thermanaerovibrio acidaminovorans (strain ATCC 49978 / DSM 6589 / Su883)</name>
    <name type="common">Selenomonas acidaminovorans</name>
    <dbReference type="NCBI Taxonomy" id="525903"/>
    <lineage>
        <taxon>Bacteria</taxon>
        <taxon>Thermotogati</taxon>
        <taxon>Synergistota</taxon>
        <taxon>Synergistia</taxon>
        <taxon>Synergistales</taxon>
        <taxon>Synergistaceae</taxon>
        <taxon>Thermanaerovibrio</taxon>
    </lineage>
</organism>
<dbReference type="FunFam" id="1.20.1090.10:FF:000001">
    <property type="entry name" value="Aldehyde-alcohol dehydrogenase"/>
    <property type="match status" value="1"/>
</dbReference>
<feature type="domain" description="Fe-containing alcohol dehydrogenase-like C-terminal" evidence="5">
    <location>
        <begin position="186"/>
        <end position="384"/>
    </location>
</feature>
<dbReference type="InterPro" id="IPR001670">
    <property type="entry name" value="ADH_Fe/GldA"/>
</dbReference>
<evidence type="ECO:0000313" key="7">
    <source>
        <dbReference type="Proteomes" id="UP000002030"/>
    </source>
</evidence>
<comment type="similarity">
    <text evidence="1">Belongs to the iron-containing alcohol dehydrogenase family.</text>
</comment>
<dbReference type="AlphaFoldDB" id="D1B669"/>
<dbReference type="eggNOG" id="COG1454">
    <property type="taxonomic scope" value="Bacteria"/>
</dbReference>
<dbReference type="GO" id="GO:0004022">
    <property type="term" value="F:alcohol dehydrogenase (NAD+) activity"/>
    <property type="evidence" value="ECO:0007669"/>
    <property type="project" value="TreeGrafter"/>
</dbReference>
<dbReference type="InterPro" id="IPR039697">
    <property type="entry name" value="Alcohol_dehydrogenase_Fe"/>
</dbReference>
<dbReference type="Pfam" id="PF25137">
    <property type="entry name" value="ADH_Fe_C"/>
    <property type="match status" value="1"/>
</dbReference>
<dbReference type="EnsemblBacteria" id="ACZ19510">
    <property type="protein sequence ID" value="ACZ19510"/>
    <property type="gene ID" value="Taci_1279"/>
</dbReference>
<gene>
    <name evidence="6" type="ordered locus">Taci_1279</name>
</gene>
<dbReference type="EMBL" id="CP001818">
    <property type="protein sequence ID" value="ACZ19510.1"/>
    <property type="molecule type" value="Genomic_DNA"/>
</dbReference>
<dbReference type="InterPro" id="IPR018211">
    <property type="entry name" value="ADH_Fe_CS"/>
</dbReference>
<dbReference type="STRING" id="525903.Taci_1279"/>
<proteinExistence type="inferred from homology"/>
<dbReference type="Gene3D" id="1.20.1090.10">
    <property type="entry name" value="Dehydroquinate synthase-like - alpha domain"/>
    <property type="match status" value="1"/>
</dbReference>
<reference evidence="6 7" key="1">
    <citation type="journal article" date="2009" name="Stand. Genomic Sci.">
        <title>Complete genome sequence of Thermanaerovibrio acidaminovorans type strain (Su883).</title>
        <authorList>
            <person name="Chovatia M."/>
            <person name="Sikorski J."/>
            <person name="Schroder M."/>
            <person name="Lapidus A."/>
            <person name="Nolan M."/>
            <person name="Tice H."/>
            <person name="Glavina Del Rio T."/>
            <person name="Copeland A."/>
            <person name="Cheng J.F."/>
            <person name="Lucas S."/>
            <person name="Chen F."/>
            <person name="Bruce D."/>
            <person name="Goodwin L."/>
            <person name="Pitluck S."/>
            <person name="Ivanova N."/>
            <person name="Mavromatis K."/>
            <person name="Ovchinnikova G."/>
            <person name="Pati A."/>
            <person name="Chen A."/>
            <person name="Palaniappan K."/>
            <person name="Land M."/>
            <person name="Hauser L."/>
            <person name="Chang Y.J."/>
            <person name="Jeffries C.D."/>
            <person name="Chain P."/>
            <person name="Saunders E."/>
            <person name="Detter J.C."/>
            <person name="Brettin T."/>
            <person name="Rohde M."/>
            <person name="Goker M."/>
            <person name="Spring S."/>
            <person name="Bristow J."/>
            <person name="Markowitz V."/>
            <person name="Hugenholtz P."/>
            <person name="Kyrpides N.C."/>
            <person name="Klenk H.P."/>
            <person name="Eisen J.A."/>
        </authorList>
    </citation>
    <scope>NUCLEOTIDE SEQUENCE [LARGE SCALE GENOMIC DNA]</scope>
    <source>
        <strain evidence="7">ATCC 49978 / DSM 6589 / Su883</strain>
    </source>
</reference>
<dbReference type="RefSeq" id="WP_012870021.1">
    <property type="nucleotide sequence ID" value="NC_013522.1"/>
</dbReference>
<dbReference type="PANTHER" id="PTHR11496:SF102">
    <property type="entry name" value="ALCOHOL DEHYDROGENASE 4"/>
    <property type="match status" value="1"/>
</dbReference>
<dbReference type="OrthoDB" id="9815791at2"/>
<dbReference type="Proteomes" id="UP000002030">
    <property type="component" value="Chromosome"/>
</dbReference>
<dbReference type="PROSITE" id="PS00913">
    <property type="entry name" value="ADH_IRON_1"/>
    <property type="match status" value="1"/>
</dbReference>
<name>D1B669_THEAS</name>
<dbReference type="Pfam" id="PF00465">
    <property type="entry name" value="Fe-ADH"/>
    <property type="match status" value="1"/>
</dbReference>
<evidence type="ECO:0000256" key="1">
    <source>
        <dbReference type="ARBA" id="ARBA00007358"/>
    </source>
</evidence>
<dbReference type="FunFam" id="3.40.50.1970:FF:000003">
    <property type="entry name" value="Alcohol dehydrogenase, iron-containing"/>
    <property type="match status" value="1"/>
</dbReference>
<sequence>MFDARVAGRMRFGCGVSASVGEVVRSLGADRAVLVTDSTMESLGVADRICSYLEGAGVEPFVFAGVEPEPSVETTDAVAELAREHDCQAVVGLGGGSCLDVAKAVSVLITNEGSAARYQGLGLVRNPGVPKVMIPTTAGTGSEVTFTAVLIRKSDGFKGGINDEKLFPDVSLLDPELTVTMPPAVTASTGMDALVHALEAFSGRSASPFSDMFAREAMRLIGSSIRTATWNGRDLRARSDMLLGSYYGGVALANAGVGACHSLAYPLGGMFGVGHGCANALLIPYVARHNAVACVDRYAEAYGLLGGASDGWPRREAAFALAELLEELVMDLELPCRLSELKAGIEERHFDEMADRAMAVARPMENNPRVMDKRACVAIYKEAY</sequence>
<dbReference type="CDD" id="cd08551">
    <property type="entry name" value="Fe-ADH"/>
    <property type="match status" value="1"/>
</dbReference>
<evidence type="ECO:0000313" key="6">
    <source>
        <dbReference type="EMBL" id="ACZ19510.1"/>
    </source>
</evidence>
<evidence type="ECO:0000259" key="4">
    <source>
        <dbReference type="Pfam" id="PF00465"/>
    </source>
</evidence>
<evidence type="ECO:0000259" key="5">
    <source>
        <dbReference type="Pfam" id="PF25137"/>
    </source>
</evidence>
<protein>
    <submittedName>
        <fullName evidence="6">Iron-containing alcohol dehydrogenase</fullName>
    </submittedName>
</protein>
<dbReference type="SUPFAM" id="SSF56796">
    <property type="entry name" value="Dehydroquinate synthase-like"/>
    <property type="match status" value="1"/>
</dbReference>
<accession>D1B669</accession>
<dbReference type="HOGENOM" id="CLU_007207_0_0_0"/>
<keyword evidence="2" id="KW-0560">Oxidoreductase</keyword>
<dbReference type="GO" id="GO:0046872">
    <property type="term" value="F:metal ion binding"/>
    <property type="evidence" value="ECO:0007669"/>
    <property type="project" value="InterPro"/>
</dbReference>
<dbReference type="KEGG" id="tai:Taci_1279"/>
<keyword evidence="7" id="KW-1185">Reference proteome</keyword>
<dbReference type="InterPro" id="IPR056798">
    <property type="entry name" value="ADH_Fe_C"/>
</dbReference>
<dbReference type="Gene3D" id="3.40.50.1970">
    <property type="match status" value="1"/>
</dbReference>
<feature type="domain" description="Alcohol dehydrogenase iron-type/glycerol dehydrogenase GldA" evidence="4">
    <location>
        <begin position="9"/>
        <end position="175"/>
    </location>
</feature>